<evidence type="ECO:0000313" key="1">
    <source>
        <dbReference type="EMBL" id="SKA04790.1"/>
    </source>
</evidence>
<sequence>MMKKGNILYDKLYMKCSIRKKISMRFFLILFILFFSYSTLTPTGAIRLYAAINTLRPILCYTTKIKKDEQVENQYIMHIPLYDKAVRDSYDTWMVQRCFSIFYVGYYPWP</sequence>
<dbReference type="AlphaFoldDB" id="A0A1T4QM04"/>
<accession>A0A1T4QM04</accession>
<evidence type="ECO:0000313" key="2">
    <source>
        <dbReference type="Proteomes" id="UP000190328"/>
    </source>
</evidence>
<protein>
    <submittedName>
        <fullName evidence="1">Uncharacterized protein</fullName>
    </submittedName>
</protein>
<proteinExistence type="predicted"/>
<dbReference type="EMBL" id="FUXI01000031">
    <property type="protein sequence ID" value="SKA04790.1"/>
    <property type="molecule type" value="Genomic_DNA"/>
</dbReference>
<gene>
    <name evidence="1" type="ORF">SAMN02745116_02238</name>
</gene>
<name>A0A1T4QM04_9ENTE</name>
<dbReference type="Proteomes" id="UP000190328">
    <property type="component" value="Unassembled WGS sequence"/>
</dbReference>
<keyword evidence="2" id="KW-1185">Reference proteome</keyword>
<organism evidence="1 2">
    <name type="scientific">Pilibacter termitis</name>
    <dbReference type="NCBI Taxonomy" id="263852"/>
    <lineage>
        <taxon>Bacteria</taxon>
        <taxon>Bacillati</taxon>
        <taxon>Bacillota</taxon>
        <taxon>Bacilli</taxon>
        <taxon>Lactobacillales</taxon>
        <taxon>Enterococcaceae</taxon>
        <taxon>Pilibacter</taxon>
    </lineage>
</organism>
<reference evidence="1 2" key="1">
    <citation type="submission" date="2017-02" db="EMBL/GenBank/DDBJ databases">
        <authorList>
            <person name="Peterson S.W."/>
        </authorList>
    </citation>
    <scope>NUCLEOTIDE SEQUENCE [LARGE SCALE GENOMIC DNA]</scope>
    <source>
        <strain evidence="1 2">ATCC BAA-1030</strain>
    </source>
</reference>